<evidence type="ECO:0000313" key="4">
    <source>
        <dbReference type="Proteomes" id="UP000238362"/>
    </source>
</evidence>
<keyword evidence="4" id="KW-1185">Reference proteome</keyword>
<protein>
    <submittedName>
        <fullName evidence="3">SagB-type dehydrogenase family enzyme</fullName>
    </submittedName>
</protein>
<dbReference type="InterPro" id="IPR052544">
    <property type="entry name" value="Bacteriocin_Proc_Enz"/>
</dbReference>
<evidence type="ECO:0000259" key="2">
    <source>
        <dbReference type="Pfam" id="PF00881"/>
    </source>
</evidence>
<dbReference type="PANTHER" id="PTHR43745:SF2">
    <property type="entry name" value="NITROREDUCTASE MJ1384-RELATED"/>
    <property type="match status" value="1"/>
</dbReference>
<dbReference type="SUPFAM" id="SSF55469">
    <property type="entry name" value="FMN-dependent nitroreductase-like"/>
    <property type="match status" value="1"/>
</dbReference>
<sequence length="266" mass="28739">MLAREPGSGRDEAIRGLSVGVGETTRNGDRVARRTERALAVHRLLNSQSPNRPVPLSDKGRIALPDIQPPRADLVAALAMRRSGYAYEDRDLEFRALSAWLRFAVGVQRFVPAYGRPEHPLGMAPTAGGLPSLGVYVLVRRAEEVPSGLYRYEAVSHELVELSTVDPTGALELVYAQPEFATRPAVSLALTARLDVAFGQYPLRHYRTLHVDSGVAVQNLYLVGTALGLSCCAVAEFDDAGLAALLGTPDTEIPTMLFAAGHAEQR</sequence>
<dbReference type="PANTHER" id="PTHR43745">
    <property type="entry name" value="NITROREDUCTASE MJ1384-RELATED"/>
    <property type="match status" value="1"/>
</dbReference>
<gene>
    <name evidence="3" type="ORF">B0I33_104146</name>
</gene>
<dbReference type="GO" id="GO:0016491">
    <property type="term" value="F:oxidoreductase activity"/>
    <property type="evidence" value="ECO:0007669"/>
    <property type="project" value="InterPro"/>
</dbReference>
<dbReference type="OrthoDB" id="3216751at2"/>
<dbReference type="CDD" id="cd02142">
    <property type="entry name" value="McbC_SagB-like_oxidoreductase"/>
    <property type="match status" value="1"/>
</dbReference>
<dbReference type="InterPro" id="IPR020051">
    <property type="entry name" value="SagB-type_dehydrogenase"/>
</dbReference>
<accession>A0A2T0LWD0</accession>
<dbReference type="InterPro" id="IPR000415">
    <property type="entry name" value="Nitroreductase-like"/>
</dbReference>
<dbReference type="Gene3D" id="3.40.109.10">
    <property type="entry name" value="NADH Oxidase"/>
    <property type="match status" value="1"/>
</dbReference>
<dbReference type="NCBIfam" id="TIGR03605">
    <property type="entry name" value="antibiot_sagB"/>
    <property type="match status" value="1"/>
</dbReference>
<feature type="domain" description="Nitroreductase" evidence="2">
    <location>
        <begin position="79"/>
        <end position="262"/>
    </location>
</feature>
<dbReference type="RefSeq" id="WP_106178425.1">
    <property type="nucleotide sequence ID" value="NZ_PVNH01000004.1"/>
</dbReference>
<evidence type="ECO:0000256" key="1">
    <source>
        <dbReference type="SAM" id="MobiDB-lite"/>
    </source>
</evidence>
<dbReference type="Proteomes" id="UP000238362">
    <property type="component" value="Unassembled WGS sequence"/>
</dbReference>
<organism evidence="3 4">
    <name type="scientific">Prauserella shujinwangii</name>
    <dbReference type="NCBI Taxonomy" id="1453103"/>
    <lineage>
        <taxon>Bacteria</taxon>
        <taxon>Bacillati</taxon>
        <taxon>Actinomycetota</taxon>
        <taxon>Actinomycetes</taxon>
        <taxon>Pseudonocardiales</taxon>
        <taxon>Pseudonocardiaceae</taxon>
        <taxon>Prauserella</taxon>
    </lineage>
</organism>
<proteinExistence type="predicted"/>
<name>A0A2T0LWD0_9PSEU</name>
<reference evidence="3 4" key="1">
    <citation type="submission" date="2018-03" db="EMBL/GenBank/DDBJ databases">
        <title>Genomic Encyclopedia of Type Strains, Phase III (KMG-III): the genomes of soil and plant-associated and newly described type strains.</title>
        <authorList>
            <person name="Whitman W."/>
        </authorList>
    </citation>
    <scope>NUCLEOTIDE SEQUENCE [LARGE SCALE GENOMIC DNA]</scope>
    <source>
        <strain evidence="3 4">CGMCC 4.7125</strain>
    </source>
</reference>
<dbReference type="Pfam" id="PF00881">
    <property type="entry name" value="Nitroreductase"/>
    <property type="match status" value="1"/>
</dbReference>
<comment type="caution">
    <text evidence="3">The sequence shown here is derived from an EMBL/GenBank/DDBJ whole genome shotgun (WGS) entry which is preliminary data.</text>
</comment>
<dbReference type="EMBL" id="PVNH01000004">
    <property type="protein sequence ID" value="PRX48330.1"/>
    <property type="molecule type" value="Genomic_DNA"/>
</dbReference>
<evidence type="ECO:0000313" key="3">
    <source>
        <dbReference type="EMBL" id="PRX48330.1"/>
    </source>
</evidence>
<feature type="region of interest" description="Disordered" evidence="1">
    <location>
        <begin position="1"/>
        <end position="30"/>
    </location>
</feature>
<dbReference type="InterPro" id="IPR029479">
    <property type="entry name" value="Nitroreductase"/>
</dbReference>
<dbReference type="AlphaFoldDB" id="A0A2T0LWD0"/>